<feature type="transmembrane region" description="Helical" evidence="1">
    <location>
        <begin position="37"/>
        <end position="59"/>
    </location>
</feature>
<proteinExistence type="predicted"/>
<reference evidence="2" key="1">
    <citation type="submission" date="2019-01" db="EMBL/GenBank/DDBJ databases">
        <title>Draft genome sequences of three monokaryotic isolates of the white-rot basidiomycete fungus Dichomitus squalens.</title>
        <authorList>
            <consortium name="DOE Joint Genome Institute"/>
            <person name="Lopez S.C."/>
            <person name="Andreopoulos B."/>
            <person name="Pangilinan J."/>
            <person name="Lipzen A."/>
            <person name="Riley R."/>
            <person name="Ahrendt S."/>
            <person name="Ng V."/>
            <person name="Barry K."/>
            <person name="Daum C."/>
            <person name="Grigoriev I.V."/>
            <person name="Hilden K.S."/>
            <person name="Makela M.R."/>
            <person name="de Vries R.P."/>
        </authorList>
    </citation>
    <scope>NUCLEOTIDE SEQUENCE [LARGE SCALE GENOMIC DNA]</scope>
    <source>
        <strain evidence="2">OM18370.1</strain>
    </source>
</reference>
<keyword evidence="1" id="KW-0812">Transmembrane</keyword>
<feature type="transmembrane region" description="Helical" evidence="1">
    <location>
        <begin position="80"/>
        <end position="96"/>
    </location>
</feature>
<feature type="transmembrane region" description="Helical" evidence="1">
    <location>
        <begin position="148"/>
        <end position="171"/>
    </location>
</feature>
<evidence type="ECO:0000256" key="1">
    <source>
        <dbReference type="SAM" id="Phobius"/>
    </source>
</evidence>
<keyword evidence="1" id="KW-0472">Membrane</keyword>
<organism evidence="2">
    <name type="scientific">Dichomitus squalens</name>
    <dbReference type="NCBI Taxonomy" id="114155"/>
    <lineage>
        <taxon>Eukaryota</taxon>
        <taxon>Fungi</taxon>
        <taxon>Dikarya</taxon>
        <taxon>Basidiomycota</taxon>
        <taxon>Agaricomycotina</taxon>
        <taxon>Agaricomycetes</taxon>
        <taxon>Polyporales</taxon>
        <taxon>Polyporaceae</taxon>
        <taxon>Dichomitus</taxon>
    </lineage>
</organism>
<dbReference type="EMBL" id="ML143428">
    <property type="protein sequence ID" value="TBU27813.1"/>
    <property type="molecule type" value="Genomic_DNA"/>
</dbReference>
<name>A0A4V2K075_9APHY</name>
<evidence type="ECO:0000313" key="2">
    <source>
        <dbReference type="EMBL" id="TBU27813.1"/>
    </source>
</evidence>
<keyword evidence="1" id="KW-1133">Transmembrane helix</keyword>
<protein>
    <submittedName>
        <fullName evidence="2">Uncharacterized protein</fullName>
    </submittedName>
</protein>
<dbReference type="Proteomes" id="UP000292957">
    <property type="component" value="Unassembled WGS sequence"/>
</dbReference>
<gene>
    <name evidence="2" type="ORF">BD311DRAFT_807458</name>
</gene>
<dbReference type="AlphaFoldDB" id="A0A4V2K075"/>
<accession>A0A4V2K075</accession>
<feature type="transmembrane region" description="Helical" evidence="1">
    <location>
        <begin position="116"/>
        <end position="136"/>
    </location>
</feature>
<sequence length="178" mass="19764">MTPLKHRVSLQGTSSLYGSHSAAHPKVRFDQPDHPVYAHYLAAFMFAAYILSANIIFRLSQSSYDCFPAAAPNTLFTSKQIMLMLVEVGFIVAASLETFSNDTFEGLSSHTWMDAALFAVATSVDLILTGALLFILRSNQTRFQRTKTILDTLSLYAVIATGINTYLSLFLSRFIHNK</sequence>
<dbReference type="OrthoDB" id="2755390at2759"/>